<evidence type="ECO:0000256" key="1">
    <source>
        <dbReference type="ARBA" id="ARBA00005854"/>
    </source>
</evidence>
<dbReference type="GO" id="GO:0008720">
    <property type="term" value="F:D-lactate dehydrogenase (NAD+) activity"/>
    <property type="evidence" value="ECO:0007669"/>
    <property type="project" value="TreeGrafter"/>
</dbReference>
<evidence type="ECO:0008006" key="9">
    <source>
        <dbReference type="Google" id="ProtNLM"/>
    </source>
</evidence>
<dbReference type="Gene3D" id="3.40.50.720">
    <property type="entry name" value="NAD(P)-binding Rossmann-like Domain"/>
    <property type="match status" value="2"/>
</dbReference>
<dbReference type="InterPro" id="IPR058205">
    <property type="entry name" value="D-LDH-like"/>
</dbReference>
<accession>A0A2K0TMY8</accession>
<dbReference type="CDD" id="cd12183">
    <property type="entry name" value="LDH_like_2"/>
    <property type="match status" value="1"/>
</dbReference>
<evidence type="ECO:0000256" key="4">
    <source>
        <dbReference type="RuleBase" id="RU003719"/>
    </source>
</evidence>
<sequence>MKVAVFSSKPYDKRYIEVARSAAAAKAKESPASRPASADIEIVFHEFALEEDTVALAKGADAICAFVNDTLSAPVVEALGRQGVKAILLRCAGFNHVDLVAAEKAGIMVANVPSYSPEAVAEFAVALIQTLNRNTHRAYNRAREGNFALDGLLGRTLHGKTVGLIGTGKIGIATARIMKGFGCRILAYDPYPSPALEGIGEYKSLEEVLPESDIISLHCPLMDSTRQIINEDALAKMKPGAMLINTSRGGLVDTRAVIRALKTQHLSGVALDVYEGEGALFYDDHSGEIIHDDVLMRLMTFHNVIVTGHRAFFTQEALGEIAECTLRNIDEFVATGTCRNSLTKDLKLVRRDSLPVRGV</sequence>
<reference evidence="7 8" key="1">
    <citation type="submission" date="2017-02" db="EMBL/GenBank/DDBJ databases">
        <title>Genomes of Trichoderma spp. with biocontrol activity.</title>
        <authorList>
            <person name="Gardiner D."/>
            <person name="Kazan K."/>
            <person name="Vos C."/>
            <person name="Harvey P."/>
        </authorList>
    </citation>
    <scope>NUCLEOTIDE SEQUENCE [LARGE SCALE GENOMIC DNA]</scope>
    <source>
        <strain evidence="7 8">A5MH</strain>
    </source>
</reference>
<comment type="caution">
    <text evidence="7">The sequence shown here is derived from an EMBL/GenBank/DDBJ whole genome shotgun (WGS) entry which is preliminary data.</text>
</comment>
<evidence type="ECO:0000256" key="2">
    <source>
        <dbReference type="ARBA" id="ARBA00023002"/>
    </source>
</evidence>
<dbReference type="InterPro" id="IPR006140">
    <property type="entry name" value="D-isomer_DH_NAD-bd"/>
</dbReference>
<dbReference type="EMBL" id="MTYH01000014">
    <property type="protein sequence ID" value="PNP46899.1"/>
    <property type="molecule type" value="Genomic_DNA"/>
</dbReference>
<evidence type="ECO:0000259" key="5">
    <source>
        <dbReference type="Pfam" id="PF00389"/>
    </source>
</evidence>
<feature type="domain" description="D-isomer specific 2-hydroxyacid dehydrogenase catalytic" evidence="5">
    <location>
        <begin position="38"/>
        <end position="341"/>
    </location>
</feature>
<evidence type="ECO:0000313" key="7">
    <source>
        <dbReference type="EMBL" id="PNP46899.1"/>
    </source>
</evidence>
<feature type="domain" description="D-isomer specific 2-hydroxyacid dehydrogenase NAD-binding" evidence="6">
    <location>
        <begin position="126"/>
        <end position="311"/>
    </location>
</feature>
<dbReference type="InterPro" id="IPR029753">
    <property type="entry name" value="D-isomer_DH_CS"/>
</dbReference>
<dbReference type="InterPro" id="IPR006139">
    <property type="entry name" value="D-isomer_2_OHA_DH_cat_dom"/>
</dbReference>
<dbReference type="Pfam" id="PF02826">
    <property type="entry name" value="2-Hacid_dh_C"/>
    <property type="match status" value="1"/>
</dbReference>
<dbReference type="PROSITE" id="PS00670">
    <property type="entry name" value="D_2_HYDROXYACID_DH_2"/>
    <property type="match status" value="1"/>
</dbReference>
<organism evidence="7 8">
    <name type="scientific">Trichoderma gamsii</name>
    <dbReference type="NCBI Taxonomy" id="398673"/>
    <lineage>
        <taxon>Eukaryota</taxon>
        <taxon>Fungi</taxon>
        <taxon>Dikarya</taxon>
        <taxon>Ascomycota</taxon>
        <taxon>Pezizomycotina</taxon>
        <taxon>Sordariomycetes</taxon>
        <taxon>Hypocreomycetidae</taxon>
        <taxon>Hypocreales</taxon>
        <taxon>Hypocreaceae</taxon>
        <taxon>Trichoderma</taxon>
    </lineage>
</organism>
<dbReference type="PROSITE" id="PS00671">
    <property type="entry name" value="D_2_HYDROXYACID_DH_3"/>
    <property type="match status" value="1"/>
</dbReference>
<keyword evidence="2 4" id="KW-0560">Oxidoreductase</keyword>
<evidence type="ECO:0000313" key="8">
    <source>
        <dbReference type="Proteomes" id="UP000236546"/>
    </source>
</evidence>
<dbReference type="PANTHER" id="PTHR43026">
    <property type="entry name" value="2-HYDROXYACID DEHYDROGENASE HOMOLOG 1-RELATED"/>
    <property type="match status" value="1"/>
</dbReference>
<protein>
    <recommendedName>
        <fullName evidence="9">D-lactate dehydrogenase</fullName>
    </recommendedName>
</protein>
<dbReference type="InterPro" id="IPR036291">
    <property type="entry name" value="NAD(P)-bd_dom_sf"/>
</dbReference>
<evidence type="ECO:0000256" key="3">
    <source>
        <dbReference type="ARBA" id="ARBA00023027"/>
    </source>
</evidence>
<dbReference type="Pfam" id="PF00389">
    <property type="entry name" value="2-Hacid_dh"/>
    <property type="match status" value="1"/>
</dbReference>
<dbReference type="GO" id="GO:0051287">
    <property type="term" value="F:NAD binding"/>
    <property type="evidence" value="ECO:0007669"/>
    <property type="project" value="InterPro"/>
</dbReference>
<dbReference type="SUPFAM" id="SSF52283">
    <property type="entry name" value="Formate/glycerate dehydrogenase catalytic domain-like"/>
    <property type="match status" value="1"/>
</dbReference>
<dbReference type="SUPFAM" id="SSF51735">
    <property type="entry name" value="NAD(P)-binding Rossmann-fold domains"/>
    <property type="match status" value="1"/>
</dbReference>
<name>A0A2K0TMY8_9HYPO</name>
<dbReference type="Proteomes" id="UP000236546">
    <property type="component" value="Unassembled WGS sequence"/>
</dbReference>
<evidence type="ECO:0000259" key="6">
    <source>
        <dbReference type="Pfam" id="PF02826"/>
    </source>
</evidence>
<comment type="similarity">
    <text evidence="1 4">Belongs to the D-isomer specific 2-hydroxyacid dehydrogenase family.</text>
</comment>
<gene>
    <name evidence="7" type="ORF">TGAMA5MH_01852</name>
</gene>
<dbReference type="AlphaFoldDB" id="A0A2K0TMY8"/>
<dbReference type="OrthoDB" id="298012at2759"/>
<keyword evidence="3" id="KW-0520">NAD</keyword>
<proteinExistence type="inferred from homology"/>
<dbReference type="PANTHER" id="PTHR43026:SF1">
    <property type="entry name" value="2-HYDROXYACID DEHYDROGENASE HOMOLOG 1-RELATED"/>
    <property type="match status" value="1"/>
</dbReference>